<accession>A0AAJ8MS94</accession>
<dbReference type="EMBL" id="CP144051">
    <property type="protein sequence ID" value="WWD15680.1"/>
    <property type="molecule type" value="Genomic_DNA"/>
</dbReference>
<evidence type="ECO:0000313" key="2">
    <source>
        <dbReference type="Proteomes" id="UP000322225"/>
    </source>
</evidence>
<dbReference type="Proteomes" id="UP000322225">
    <property type="component" value="Chromosome 1"/>
</dbReference>
<dbReference type="RefSeq" id="XP_065822793.1">
    <property type="nucleotide sequence ID" value="XM_065966721.1"/>
</dbReference>
<evidence type="ECO:0000313" key="1">
    <source>
        <dbReference type="EMBL" id="WWD15680.1"/>
    </source>
</evidence>
<dbReference type="KEGG" id="ksn:90829876"/>
<reference evidence="1" key="2">
    <citation type="submission" date="2024-01" db="EMBL/GenBank/DDBJ databases">
        <title>Comparative genomics of Cryptococcus and Kwoniella reveals pathogenesis evolution and contrasting modes of karyotype evolution via chromosome fusion or intercentromeric recombination.</title>
        <authorList>
            <person name="Coelho M.A."/>
            <person name="David-Palma M."/>
            <person name="Shea T."/>
            <person name="Bowers K."/>
            <person name="McGinley-Smith S."/>
            <person name="Mohammad A.W."/>
            <person name="Gnirke A."/>
            <person name="Yurkov A.M."/>
            <person name="Nowrousian M."/>
            <person name="Sun S."/>
            <person name="Cuomo C.A."/>
            <person name="Heitman J."/>
        </authorList>
    </citation>
    <scope>NUCLEOTIDE SEQUENCE</scope>
    <source>
        <strain evidence="1">CBS 12478</strain>
    </source>
</reference>
<name>A0AAJ8MS94_9TREE</name>
<proteinExistence type="predicted"/>
<gene>
    <name evidence="1" type="ORF">CI109_100102</name>
</gene>
<keyword evidence="2" id="KW-1185">Reference proteome</keyword>
<reference evidence="1" key="1">
    <citation type="submission" date="2017-08" db="EMBL/GenBank/DDBJ databases">
        <authorList>
            <person name="Cuomo C."/>
            <person name="Billmyre B."/>
            <person name="Heitman J."/>
        </authorList>
    </citation>
    <scope>NUCLEOTIDE SEQUENCE</scope>
    <source>
        <strain evidence="1">CBS 12478</strain>
    </source>
</reference>
<sequence>MEEIEITLKNLATLHSDAYHKHEDTSGFTFFHTTTLSVLRRLPEGVQFHIKLAYTKVKIDDEHDIKLIIGYLSIERMLFVAYAFSVYLTPSNLLPLLDPLMAYNTSLRSLELRTLEDEDVHRETAKKMFPSPTIYRQKIIHTSLVQEHLRWIKWGLFCIHNSVTLKTGF</sequence>
<dbReference type="AlphaFoldDB" id="A0AAJ8MS94"/>
<organism evidence="1 2">
    <name type="scientific">Kwoniella shandongensis</name>
    <dbReference type="NCBI Taxonomy" id="1734106"/>
    <lineage>
        <taxon>Eukaryota</taxon>
        <taxon>Fungi</taxon>
        <taxon>Dikarya</taxon>
        <taxon>Basidiomycota</taxon>
        <taxon>Agaricomycotina</taxon>
        <taxon>Tremellomycetes</taxon>
        <taxon>Tremellales</taxon>
        <taxon>Cryptococcaceae</taxon>
        <taxon>Kwoniella</taxon>
    </lineage>
</organism>
<dbReference type="GeneID" id="90829876"/>
<protein>
    <submittedName>
        <fullName evidence="1">Uncharacterized protein</fullName>
    </submittedName>
</protein>